<evidence type="ECO:0000256" key="3">
    <source>
        <dbReference type="ARBA" id="ARBA00023157"/>
    </source>
</evidence>
<comment type="similarity">
    <text evidence="1">Belongs to the plant LTP family.</text>
</comment>
<reference evidence="9" key="3">
    <citation type="submission" date="2018-08" db="UniProtKB">
        <authorList>
            <consortium name="EnsemblPlants"/>
        </authorList>
    </citation>
    <scope>IDENTIFICATION</scope>
    <source>
        <strain evidence="9">cv. Bd21</strain>
    </source>
</reference>
<reference evidence="8" key="2">
    <citation type="submission" date="2017-06" db="EMBL/GenBank/DDBJ databases">
        <title>WGS assembly of Brachypodium distachyon.</title>
        <authorList>
            <consortium name="The International Brachypodium Initiative"/>
            <person name="Lucas S."/>
            <person name="Harmon-Smith M."/>
            <person name="Lail K."/>
            <person name="Tice H."/>
            <person name="Grimwood J."/>
            <person name="Bruce D."/>
            <person name="Barry K."/>
            <person name="Shu S."/>
            <person name="Lindquist E."/>
            <person name="Wang M."/>
            <person name="Pitluck S."/>
            <person name="Vogel J.P."/>
            <person name="Garvin D.F."/>
            <person name="Mockler T.C."/>
            <person name="Schmutz J."/>
            <person name="Rokhsar D."/>
            <person name="Bevan M.W."/>
        </authorList>
    </citation>
    <scope>NUCLEOTIDE SEQUENCE</scope>
    <source>
        <strain evidence="8">Bd21</strain>
    </source>
</reference>
<dbReference type="GeneID" id="100841860"/>
<evidence type="ECO:0000313" key="8">
    <source>
        <dbReference type="EMBL" id="KQK00043.1"/>
    </source>
</evidence>
<evidence type="ECO:0000256" key="2">
    <source>
        <dbReference type="ARBA" id="ARBA00022729"/>
    </source>
</evidence>
<reference evidence="8 9" key="1">
    <citation type="journal article" date="2010" name="Nature">
        <title>Genome sequencing and analysis of the model grass Brachypodium distachyon.</title>
        <authorList>
            <consortium name="International Brachypodium Initiative"/>
        </authorList>
    </citation>
    <scope>NUCLEOTIDE SEQUENCE [LARGE SCALE GENOMIC DNA]</scope>
    <source>
        <strain evidence="8">Bd21</strain>
        <strain evidence="9">cv. Bd21</strain>
    </source>
</reference>
<evidence type="ECO:0000256" key="6">
    <source>
        <dbReference type="SAM" id="SignalP"/>
    </source>
</evidence>
<keyword evidence="4" id="KW-0325">Glycoprotein</keyword>
<dbReference type="Gene3D" id="1.10.110.10">
    <property type="entry name" value="Plant lipid-transfer and hydrophobic proteins"/>
    <property type="match status" value="1"/>
</dbReference>
<evidence type="ECO:0000313" key="9">
    <source>
        <dbReference type="EnsemblPlants" id="KQK00043"/>
    </source>
</evidence>
<keyword evidence="10" id="KW-1185">Reference proteome</keyword>
<dbReference type="AlphaFoldDB" id="A0A0Q3I2F7"/>
<dbReference type="Pfam" id="PF14368">
    <property type="entry name" value="LTP_2"/>
    <property type="match status" value="1"/>
</dbReference>
<evidence type="ECO:0000313" key="10">
    <source>
        <dbReference type="Proteomes" id="UP000008810"/>
    </source>
</evidence>
<dbReference type="RefSeq" id="XP_024317230.1">
    <property type="nucleotide sequence ID" value="XM_024461462.1"/>
</dbReference>
<dbReference type="SUPFAM" id="SSF47699">
    <property type="entry name" value="Bifunctional inhibitor/lipid-transfer protein/seed storage 2S albumin"/>
    <property type="match status" value="1"/>
</dbReference>
<feature type="chain" id="PRO_5044545981" description="Bifunctional inhibitor/plant lipid transfer protein/seed storage helical domain-containing protein" evidence="6">
    <location>
        <begin position="22"/>
        <end position="180"/>
    </location>
</feature>
<accession>A0A0Q3I2F7</accession>
<keyword evidence="3" id="KW-1015">Disulfide bond</keyword>
<dbReference type="PANTHER" id="PTHR33044">
    <property type="entry name" value="BIFUNCTIONAL INHIBITOR/LIPID-TRANSFER PROTEIN/SEED STORAGE 2S ALBUMIN SUPERFAMILY PROTEIN-RELATED"/>
    <property type="match status" value="1"/>
</dbReference>
<dbReference type="CDD" id="cd00010">
    <property type="entry name" value="AAI_LTSS"/>
    <property type="match status" value="1"/>
</dbReference>
<gene>
    <name evidence="9" type="primary">LOC100841860</name>
    <name evidence="8" type="ORF">BRADI_3g46965v3</name>
</gene>
<proteinExistence type="inferred from homology"/>
<evidence type="ECO:0000256" key="5">
    <source>
        <dbReference type="SAM" id="MobiDB-lite"/>
    </source>
</evidence>
<evidence type="ECO:0000256" key="1">
    <source>
        <dbReference type="ARBA" id="ARBA00009748"/>
    </source>
</evidence>
<evidence type="ECO:0000256" key="4">
    <source>
        <dbReference type="ARBA" id="ARBA00023180"/>
    </source>
</evidence>
<dbReference type="Proteomes" id="UP000008810">
    <property type="component" value="Chromosome 3"/>
</dbReference>
<name>A0A0Q3I2F7_BRADI</name>
<dbReference type="InterPro" id="IPR036312">
    <property type="entry name" value="Bifun_inhib/LTP/seed_sf"/>
</dbReference>
<feature type="compositionally biased region" description="Pro residues" evidence="5">
    <location>
        <begin position="131"/>
        <end position="141"/>
    </location>
</feature>
<feature type="domain" description="Bifunctional inhibitor/plant lipid transfer protein/seed storage helical" evidence="7">
    <location>
        <begin position="33"/>
        <end position="115"/>
    </location>
</feature>
<organism evidence="8">
    <name type="scientific">Brachypodium distachyon</name>
    <name type="common">Purple false brome</name>
    <name type="synonym">Trachynia distachya</name>
    <dbReference type="NCBI Taxonomy" id="15368"/>
    <lineage>
        <taxon>Eukaryota</taxon>
        <taxon>Viridiplantae</taxon>
        <taxon>Streptophyta</taxon>
        <taxon>Embryophyta</taxon>
        <taxon>Tracheophyta</taxon>
        <taxon>Spermatophyta</taxon>
        <taxon>Magnoliopsida</taxon>
        <taxon>Liliopsida</taxon>
        <taxon>Poales</taxon>
        <taxon>Poaceae</taxon>
        <taxon>BOP clade</taxon>
        <taxon>Pooideae</taxon>
        <taxon>Stipodae</taxon>
        <taxon>Brachypodieae</taxon>
        <taxon>Brachypodium</taxon>
    </lineage>
</organism>
<dbReference type="OrthoDB" id="690947at2759"/>
<dbReference type="EMBL" id="CM000882">
    <property type="protein sequence ID" value="KQK00043.1"/>
    <property type="molecule type" value="Genomic_DNA"/>
</dbReference>
<dbReference type="InterPro" id="IPR016140">
    <property type="entry name" value="Bifunc_inhib/LTP/seed_store"/>
</dbReference>
<feature type="region of interest" description="Disordered" evidence="5">
    <location>
        <begin position="122"/>
        <end position="158"/>
    </location>
</feature>
<dbReference type="STRING" id="15368.A0A0Q3I2F7"/>
<keyword evidence="2 6" id="KW-0732">Signal</keyword>
<protein>
    <recommendedName>
        <fullName evidence="7">Bifunctional inhibitor/plant lipid transfer protein/seed storage helical domain-containing protein</fullName>
    </recommendedName>
</protein>
<dbReference type="Gramene" id="KQK00043">
    <property type="protein sequence ID" value="KQK00043"/>
    <property type="gene ID" value="BRADI_3g46965v3"/>
</dbReference>
<feature type="signal peptide" evidence="6">
    <location>
        <begin position="1"/>
        <end position="21"/>
    </location>
</feature>
<evidence type="ECO:0000259" key="7">
    <source>
        <dbReference type="Pfam" id="PF14368"/>
    </source>
</evidence>
<dbReference type="InterPro" id="IPR043325">
    <property type="entry name" value="LTSS"/>
</dbReference>
<dbReference type="EnsemblPlants" id="KQK00043">
    <property type="protein sequence ID" value="KQK00043"/>
    <property type="gene ID" value="BRADI_3g46965v3"/>
</dbReference>
<sequence>MRCSAALIFFLLAVSRLCVLAVVIRADAGASASIPAPAPAPAPDPLLPCLEEVLPCTAYLKSAKRPAQTCCTALSRAAGAGMPCLCRLLADPGMLFTFNVTREQTLRLPSRCGLPVGCRSSATGTSEPVVEAPPPPPAVPPPRRRVPDPSSNGGGRCGTGARRAIVTVLLGGLVSIALLG</sequence>